<accession>A0ABQ2L3Q4</accession>
<dbReference type="InterPro" id="IPR035168">
    <property type="entry name" value="DUF5317"/>
</dbReference>
<feature type="transmembrane region" description="Helical" evidence="1">
    <location>
        <begin position="55"/>
        <end position="72"/>
    </location>
</feature>
<keyword evidence="1" id="KW-1133">Transmembrane helix</keyword>
<keyword evidence="3" id="KW-1185">Reference proteome</keyword>
<evidence type="ECO:0000313" key="2">
    <source>
        <dbReference type="EMBL" id="GGO01539.1"/>
    </source>
</evidence>
<keyword evidence="1" id="KW-0472">Membrane</keyword>
<gene>
    <name evidence="2" type="ORF">GCM10010969_23970</name>
</gene>
<protein>
    <recommendedName>
        <fullName evidence="4">DUF5317 domain-containing protein</fullName>
    </recommendedName>
</protein>
<feature type="transmembrane region" description="Helical" evidence="1">
    <location>
        <begin position="31"/>
        <end position="49"/>
    </location>
</feature>
<proteinExistence type="predicted"/>
<evidence type="ECO:0000256" key="1">
    <source>
        <dbReference type="SAM" id="Phobius"/>
    </source>
</evidence>
<sequence>MIYFLLIGFIWILLLGRNPLSMLVHLRFKASYLLIGSLAVQIYLAFYTLNTGETIPFLLEGAFATLVVCLILNREKAGVPLIGMGCFLNLLAILANGGKMPVSSTALKMAGLEHLDDYSLASRHSSMQDNPLSWLGDWIPFLTPVGTNYVLSPGDLVVGIGLIMFMLGISKRRTAIK</sequence>
<name>A0ABQ2L3Q4_9BACL</name>
<feature type="transmembrane region" description="Helical" evidence="1">
    <location>
        <begin position="6"/>
        <end position="24"/>
    </location>
</feature>
<dbReference type="Pfam" id="PF17248">
    <property type="entry name" value="DUF5317"/>
    <property type="match status" value="1"/>
</dbReference>
<comment type="caution">
    <text evidence="2">The sequence shown here is derived from an EMBL/GenBank/DDBJ whole genome shotgun (WGS) entry which is preliminary data.</text>
</comment>
<evidence type="ECO:0000313" key="3">
    <source>
        <dbReference type="Proteomes" id="UP000606653"/>
    </source>
</evidence>
<feature type="transmembrane region" description="Helical" evidence="1">
    <location>
        <begin position="149"/>
        <end position="169"/>
    </location>
</feature>
<keyword evidence="1" id="KW-0812">Transmembrane</keyword>
<dbReference type="Proteomes" id="UP000606653">
    <property type="component" value="Unassembled WGS sequence"/>
</dbReference>
<evidence type="ECO:0008006" key="4">
    <source>
        <dbReference type="Google" id="ProtNLM"/>
    </source>
</evidence>
<dbReference type="EMBL" id="BMLN01000006">
    <property type="protein sequence ID" value="GGO01539.1"/>
    <property type="molecule type" value="Genomic_DNA"/>
</dbReference>
<reference evidence="3" key="1">
    <citation type="journal article" date="2019" name="Int. J. Syst. Evol. Microbiol.">
        <title>The Global Catalogue of Microorganisms (GCM) 10K type strain sequencing project: providing services to taxonomists for standard genome sequencing and annotation.</title>
        <authorList>
            <consortium name="The Broad Institute Genomics Platform"/>
            <consortium name="The Broad Institute Genome Sequencing Center for Infectious Disease"/>
            <person name="Wu L."/>
            <person name="Ma J."/>
        </authorList>
    </citation>
    <scope>NUCLEOTIDE SEQUENCE [LARGE SCALE GENOMIC DNA]</scope>
    <source>
        <strain evidence="3">CGMCC 1.6964</strain>
    </source>
</reference>
<feature type="transmembrane region" description="Helical" evidence="1">
    <location>
        <begin position="79"/>
        <end position="98"/>
    </location>
</feature>
<dbReference type="RefSeq" id="WP_018976211.1">
    <property type="nucleotide sequence ID" value="NZ_BMLN01000006.1"/>
</dbReference>
<organism evidence="2 3">
    <name type="scientific">Saccharibacillus kuerlensis</name>
    <dbReference type="NCBI Taxonomy" id="459527"/>
    <lineage>
        <taxon>Bacteria</taxon>
        <taxon>Bacillati</taxon>
        <taxon>Bacillota</taxon>
        <taxon>Bacilli</taxon>
        <taxon>Bacillales</taxon>
        <taxon>Paenibacillaceae</taxon>
        <taxon>Saccharibacillus</taxon>
    </lineage>
</organism>